<dbReference type="GO" id="GO:0003779">
    <property type="term" value="F:actin binding"/>
    <property type="evidence" value="ECO:0007669"/>
    <property type="project" value="UniProtKB-KW"/>
</dbReference>
<dbReference type="PANTHER" id="PTHR11913">
    <property type="entry name" value="COFILIN-RELATED"/>
    <property type="match status" value="1"/>
</dbReference>
<evidence type="ECO:0000259" key="3">
    <source>
        <dbReference type="PROSITE" id="PS51263"/>
    </source>
</evidence>
<dbReference type="PROSITE" id="PS51263">
    <property type="entry name" value="ADF_H"/>
    <property type="match status" value="1"/>
</dbReference>
<accession>A0A7S1KLH7</accession>
<comment type="similarity">
    <text evidence="1">Belongs to the actin-binding proteins ADF family.</text>
</comment>
<dbReference type="Pfam" id="PF00241">
    <property type="entry name" value="Cofilin_ADF"/>
    <property type="match status" value="1"/>
</dbReference>
<dbReference type="Gene3D" id="3.40.20.10">
    <property type="entry name" value="Severin"/>
    <property type="match status" value="1"/>
</dbReference>
<dbReference type="GO" id="GO:0030042">
    <property type="term" value="P:actin filament depolymerization"/>
    <property type="evidence" value="ECO:0007669"/>
    <property type="project" value="InterPro"/>
</dbReference>
<dbReference type="AlphaFoldDB" id="A0A7S1KLH7"/>
<dbReference type="SMART" id="SM00102">
    <property type="entry name" value="ADF"/>
    <property type="match status" value="1"/>
</dbReference>
<evidence type="ECO:0000256" key="1">
    <source>
        <dbReference type="ARBA" id="ARBA00006844"/>
    </source>
</evidence>
<dbReference type="CDD" id="cd11286">
    <property type="entry name" value="ADF_cofilin_like"/>
    <property type="match status" value="1"/>
</dbReference>
<name>A0A7S1KLH7_9EUKA</name>
<evidence type="ECO:0000313" key="4">
    <source>
        <dbReference type="EMBL" id="CAD9077008.1"/>
    </source>
</evidence>
<evidence type="ECO:0000256" key="2">
    <source>
        <dbReference type="ARBA" id="ARBA00023203"/>
    </source>
</evidence>
<dbReference type="SUPFAM" id="SSF55753">
    <property type="entry name" value="Actin depolymerizing proteins"/>
    <property type="match status" value="1"/>
</dbReference>
<feature type="domain" description="ADF-H" evidence="3">
    <location>
        <begin position="1"/>
        <end position="140"/>
    </location>
</feature>
<proteinExistence type="inferred from homology"/>
<keyword evidence="2" id="KW-0009">Actin-binding</keyword>
<dbReference type="EMBL" id="HBGD01000308">
    <property type="protein sequence ID" value="CAD9077008.1"/>
    <property type="molecule type" value="Transcribed_RNA"/>
</dbReference>
<protein>
    <recommendedName>
        <fullName evidence="3">ADF-H domain-containing protein</fullName>
    </recommendedName>
</protein>
<sequence length="141" mass="16173">MSIAGIKVTKQALEDYDAVKRGKQYRFLVLNLTDDDKFVDTMEKADREASYEDMLQLLPEKEARFVVFDLEYTFEDSGVEREASKLLLIFWCPNGTKVRQKMMFASTLKELQSQFQGISKTIQATDASEVDRTGIIADLQK</sequence>
<organism evidence="4">
    <name type="scientific">Percolomonas cosmopolitus</name>
    <dbReference type="NCBI Taxonomy" id="63605"/>
    <lineage>
        <taxon>Eukaryota</taxon>
        <taxon>Discoba</taxon>
        <taxon>Heterolobosea</taxon>
        <taxon>Tetramitia</taxon>
        <taxon>Eutetramitia</taxon>
        <taxon>Percolomonadidae</taxon>
        <taxon>Percolomonas</taxon>
    </lineage>
</organism>
<dbReference type="InterPro" id="IPR002108">
    <property type="entry name" value="ADF-H"/>
</dbReference>
<reference evidence="4" key="1">
    <citation type="submission" date="2021-01" db="EMBL/GenBank/DDBJ databases">
        <authorList>
            <person name="Corre E."/>
            <person name="Pelletier E."/>
            <person name="Niang G."/>
            <person name="Scheremetjew M."/>
            <person name="Finn R."/>
            <person name="Kale V."/>
            <person name="Holt S."/>
            <person name="Cochrane G."/>
            <person name="Meng A."/>
            <person name="Brown T."/>
            <person name="Cohen L."/>
        </authorList>
    </citation>
    <scope>NUCLEOTIDE SEQUENCE</scope>
    <source>
        <strain evidence="4">WS</strain>
    </source>
</reference>
<dbReference type="GO" id="GO:0015629">
    <property type="term" value="C:actin cytoskeleton"/>
    <property type="evidence" value="ECO:0007669"/>
    <property type="project" value="InterPro"/>
</dbReference>
<dbReference type="InterPro" id="IPR017904">
    <property type="entry name" value="ADF/Cofilin"/>
</dbReference>
<gene>
    <name evidence="4" type="ORF">PCOS0759_LOCUS239</name>
</gene>
<dbReference type="InterPro" id="IPR029006">
    <property type="entry name" value="ADF-H/Gelsolin-like_dom_sf"/>
</dbReference>